<dbReference type="Proteomes" id="UP000789508">
    <property type="component" value="Unassembled WGS sequence"/>
</dbReference>
<feature type="coiled-coil region" evidence="5">
    <location>
        <begin position="666"/>
        <end position="770"/>
    </location>
</feature>
<feature type="compositionally biased region" description="Polar residues" evidence="6">
    <location>
        <begin position="472"/>
        <end position="512"/>
    </location>
</feature>
<dbReference type="GO" id="GO:0004674">
    <property type="term" value="F:protein serine/threonine kinase activity"/>
    <property type="evidence" value="ECO:0007669"/>
    <property type="project" value="UniProtKB-EC"/>
</dbReference>
<comment type="caution">
    <text evidence="8">The sequence shown here is derived from an EMBL/GenBank/DDBJ whole genome shotgun (WGS) entry which is preliminary data.</text>
</comment>
<feature type="compositionally biased region" description="Polar residues" evidence="6">
    <location>
        <begin position="404"/>
        <end position="428"/>
    </location>
</feature>
<evidence type="ECO:0000313" key="8">
    <source>
        <dbReference type="EMBL" id="CAG8499863.1"/>
    </source>
</evidence>
<feature type="compositionally biased region" description="Polar residues" evidence="6">
    <location>
        <begin position="589"/>
        <end position="598"/>
    </location>
</feature>
<evidence type="ECO:0000259" key="7">
    <source>
        <dbReference type="PROSITE" id="PS50011"/>
    </source>
</evidence>
<evidence type="ECO:0000256" key="3">
    <source>
        <dbReference type="ARBA" id="ARBA00022840"/>
    </source>
</evidence>
<evidence type="ECO:0000256" key="2">
    <source>
        <dbReference type="ARBA" id="ARBA00022741"/>
    </source>
</evidence>
<feature type="compositionally biased region" description="Low complexity" evidence="6">
    <location>
        <begin position="386"/>
        <end position="403"/>
    </location>
</feature>
<feature type="region of interest" description="Disordered" evidence="6">
    <location>
        <begin position="582"/>
        <end position="606"/>
    </location>
</feature>
<dbReference type="InterPro" id="IPR000719">
    <property type="entry name" value="Prot_kinase_dom"/>
</dbReference>
<dbReference type="EMBL" id="CAJVPS010000631">
    <property type="protein sequence ID" value="CAG8499863.1"/>
    <property type="molecule type" value="Genomic_DNA"/>
</dbReference>
<sequence>MVNSVILNGTWTVQHKIGEGAFGQVYQVINNKTKKKYAAKREAINSFRLQKEVELLDLLKDYDFVPKCYWRGQHDEYRVCVMDLLGPSLKQVIEVFRTIPLPIVRYLAIQMVNIMEGVHRQGIVYRDVKPDNFLLEYDFKLPEFDQEQPPDIQLLYQNQHTVSIVDFGSSDSYRDPKTGRHITYQKDRYKTGTHSFVSLKVHDGLSHTRRDDLESLGYLFVYLIRGKLPWTGIKGRNAQEVWDAVSEMKADFPLERLCAELPKGYFDFIKYTRSLYFSQDPDYDYLRKLLEDTLPESEMNSPQISNFGNSTRVHVDPNSCQVVGQNQRQHQRQDSEANRTIAHFSQNALSQRQSFELNNEVYTKLDGRSNLIIQNSLDQLLHMKRNSNQSSPNNSNQSTRNNSYDSYKTLSPPLTNHQSAQYYNNDTSDSNHRPTYSPPQLQRNTKIKSNNTQTFYINDRAPNIKGPMSPPASRNTTPTNNQIHQQPYNDNQHNNYNSFYTKDSNRNSNFQDSNRDNKSWCLRESRYTQMGRNSLRSDNNRSGNVRVYYNKDISLNQEKNSYRQENQKDVSSGYIYSSQIRDNGFDVSRGSSPNQYSQEKPRRNGYEIEKSSKSIFKTNNDCAPHQGSILEQESRQYLCTSTYDKFSQTTPAFISEDPPLITVEKVEQLLEEKRNLVLTIKRLETQHKNLESELDGLVIRKQQTENDRRQLRAQIDSISMENKNEQHLRQKSQKRNINLGMNAHDLKLTLERLQIQFEEAQEENKNINTKCRVCSVETITHAILPCYHFVMCEKCAQAAKKCCVCEKQKEGIARFYYG</sequence>
<evidence type="ECO:0000256" key="5">
    <source>
        <dbReference type="SAM" id="Coils"/>
    </source>
</evidence>
<dbReference type="Pfam" id="PF13920">
    <property type="entry name" value="zf-C3HC4_3"/>
    <property type="match status" value="1"/>
</dbReference>
<dbReference type="SUPFAM" id="SSF56112">
    <property type="entry name" value="Protein kinase-like (PK-like)"/>
    <property type="match status" value="1"/>
</dbReference>
<dbReference type="EC" id="2.7.11.1" evidence="1"/>
<dbReference type="PANTHER" id="PTHR11909">
    <property type="entry name" value="CASEIN KINASE-RELATED"/>
    <property type="match status" value="1"/>
</dbReference>
<dbReference type="InterPro" id="IPR050235">
    <property type="entry name" value="CK1_Ser-Thr_kinase"/>
</dbReference>
<dbReference type="PROSITE" id="PS50011">
    <property type="entry name" value="PROTEIN_KINASE_DOM"/>
    <property type="match status" value="1"/>
</dbReference>
<evidence type="ECO:0000256" key="1">
    <source>
        <dbReference type="ARBA" id="ARBA00012513"/>
    </source>
</evidence>
<reference evidence="8" key="1">
    <citation type="submission" date="2021-06" db="EMBL/GenBank/DDBJ databases">
        <authorList>
            <person name="Kallberg Y."/>
            <person name="Tangrot J."/>
            <person name="Rosling A."/>
        </authorList>
    </citation>
    <scope>NUCLEOTIDE SEQUENCE</scope>
    <source>
        <strain evidence="8">FL130A</strain>
    </source>
</reference>
<dbReference type="InterPro" id="IPR008271">
    <property type="entry name" value="Ser/Thr_kinase_AS"/>
</dbReference>
<dbReference type="SMART" id="SM00220">
    <property type="entry name" value="S_TKc"/>
    <property type="match status" value="1"/>
</dbReference>
<proteinExistence type="predicted"/>
<keyword evidence="2 4" id="KW-0547">Nucleotide-binding</keyword>
<dbReference type="InterPro" id="IPR017441">
    <property type="entry name" value="Protein_kinase_ATP_BS"/>
</dbReference>
<protein>
    <recommendedName>
        <fullName evidence="1">non-specific serine/threonine protein kinase</fullName>
        <ecNumber evidence="1">2.7.11.1</ecNumber>
    </recommendedName>
</protein>
<name>A0A9N8ZLU0_9GLOM</name>
<feature type="compositionally biased region" description="Polar residues" evidence="6">
    <location>
        <begin position="438"/>
        <end position="456"/>
    </location>
</feature>
<dbReference type="Gene3D" id="1.10.510.10">
    <property type="entry name" value="Transferase(Phosphotransferase) domain 1"/>
    <property type="match status" value="1"/>
</dbReference>
<feature type="region of interest" description="Disordered" evidence="6">
    <location>
        <begin position="385"/>
        <end position="516"/>
    </location>
</feature>
<dbReference type="OrthoDB" id="5979581at2759"/>
<gene>
    <name evidence="8" type="ORF">ALEPTO_LOCUS3429</name>
</gene>
<evidence type="ECO:0000256" key="4">
    <source>
        <dbReference type="PROSITE-ProRule" id="PRU10141"/>
    </source>
</evidence>
<feature type="binding site" evidence="4">
    <location>
        <position position="40"/>
    </location>
    <ligand>
        <name>ATP</name>
        <dbReference type="ChEBI" id="CHEBI:30616"/>
    </ligand>
</feature>
<keyword evidence="9" id="KW-1185">Reference proteome</keyword>
<evidence type="ECO:0000256" key="6">
    <source>
        <dbReference type="SAM" id="MobiDB-lite"/>
    </source>
</evidence>
<organism evidence="8 9">
    <name type="scientific">Ambispora leptoticha</name>
    <dbReference type="NCBI Taxonomy" id="144679"/>
    <lineage>
        <taxon>Eukaryota</taxon>
        <taxon>Fungi</taxon>
        <taxon>Fungi incertae sedis</taxon>
        <taxon>Mucoromycota</taxon>
        <taxon>Glomeromycotina</taxon>
        <taxon>Glomeromycetes</taxon>
        <taxon>Archaeosporales</taxon>
        <taxon>Ambisporaceae</taxon>
        <taxon>Ambispora</taxon>
    </lineage>
</organism>
<feature type="domain" description="Protein kinase" evidence="7">
    <location>
        <begin position="11"/>
        <end position="313"/>
    </location>
</feature>
<dbReference type="Gene3D" id="3.30.40.10">
    <property type="entry name" value="Zinc/RING finger domain, C3HC4 (zinc finger)"/>
    <property type="match status" value="1"/>
</dbReference>
<dbReference type="InterPro" id="IPR013083">
    <property type="entry name" value="Znf_RING/FYVE/PHD"/>
</dbReference>
<accession>A0A9N8ZLU0</accession>
<dbReference type="AlphaFoldDB" id="A0A9N8ZLU0"/>
<keyword evidence="3 4" id="KW-0067">ATP-binding</keyword>
<dbReference type="Pfam" id="PF00069">
    <property type="entry name" value="Pkinase"/>
    <property type="match status" value="1"/>
</dbReference>
<dbReference type="PROSITE" id="PS00108">
    <property type="entry name" value="PROTEIN_KINASE_ST"/>
    <property type="match status" value="1"/>
</dbReference>
<evidence type="ECO:0000313" key="9">
    <source>
        <dbReference type="Proteomes" id="UP000789508"/>
    </source>
</evidence>
<dbReference type="PROSITE" id="PS00107">
    <property type="entry name" value="PROTEIN_KINASE_ATP"/>
    <property type="match status" value="1"/>
</dbReference>
<dbReference type="GO" id="GO:0005524">
    <property type="term" value="F:ATP binding"/>
    <property type="evidence" value="ECO:0007669"/>
    <property type="project" value="UniProtKB-UniRule"/>
</dbReference>
<dbReference type="InterPro" id="IPR011009">
    <property type="entry name" value="Kinase-like_dom_sf"/>
</dbReference>
<keyword evidence="5" id="KW-0175">Coiled coil</keyword>